<dbReference type="InterPro" id="IPR056884">
    <property type="entry name" value="NPHP3-like_N"/>
</dbReference>
<keyword evidence="1" id="KW-0677">Repeat</keyword>
<dbReference type="SUPFAM" id="SSF52540">
    <property type="entry name" value="P-loop containing nucleoside triphosphate hydrolases"/>
    <property type="match status" value="1"/>
</dbReference>
<dbReference type="SUPFAM" id="SSF109604">
    <property type="entry name" value="HD-domain/PDEase-like"/>
    <property type="match status" value="1"/>
</dbReference>
<dbReference type="SMART" id="SM00248">
    <property type="entry name" value="ANK"/>
    <property type="match status" value="3"/>
</dbReference>
<dbReference type="PRINTS" id="PR01415">
    <property type="entry name" value="ANKYRIN"/>
</dbReference>
<feature type="repeat" description="ANK" evidence="2">
    <location>
        <begin position="793"/>
        <end position="825"/>
    </location>
</feature>
<dbReference type="Pfam" id="PF24883">
    <property type="entry name" value="NPHP3_N"/>
    <property type="match status" value="1"/>
</dbReference>
<dbReference type="InterPro" id="IPR027417">
    <property type="entry name" value="P-loop_NTPase"/>
</dbReference>
<evidence type="ECO:0000313" key="4">
    <source>
        <dbReference type="EMBL" id="KAG5657692.1"/>
    </source>
</evidence>
<dbReference type="PANTHER" id="PTHR10039">
    <property type="entry name" value="AMELOGENIN"/>
    <property type="match status" value="1"/>
</dbReference>
<dbReference type="PROSITE" id="PS50088">
    <property type="entry name" value="ANK_REPEAT"/>
    <property type="match status" value="3"/>
</dbReference>
<feature type="domain" description="Nephrocystin 3-like N-terminal" evidence="3">
    <location>
        <begin position="254"/>
        <end position="419"/>
    </location>
</feature>
<dbReference type="Gene3D" id="3.40.50.300">
    <property type="entry name" value="P-loop containing nucleotide triphosphate hydrolases"/>
    <property type="match status" value="1"/>
</dbReference>
<dbReference type="Proteomes" id="UP000782241">
    <property type="component" value="Unassembled WGS sequence"/>
</dbReference>
<evidence type="ECO:0000313" key="5">
    <source>
        <dbReference type="Proteomes" id="UP000782241"/>
    </source>
</evidence>
<feature type="repeat" description="ANK" evidence="2">
    <location>
        <begin position="759"/>
        <end position="792"/>
    </location>
</feature>
<dbReference type="PROSITE" id="PS50297">
    <property type="entry name" value="ANK_REP_REGION"/>
    <property type="match status" value="3"/>
</dbReference>
<dbReference type="SUPFAM" id="SSF48403">
    <property type="entry name" value="Ankyrin repeat"/>
    <property type="match status" value="1"/>
</dbReference>
<feature type="repeat" description="ANK" evidence="2">
    <location>
        <begin position="725"/>
        <end position="758"/>
    </location>
</feature>
<proteinExistence type="predicted"/>
<name>A0A9P7GVD8_9HYPO</name>
<gene>
    <name evidence="4" type="ORF">KAF25_007725</name>
</gene>
<dbReference type="InterPro" id="IPR036770">
    <property type="entry name" value="Ankyrin_rpt-contain_sf"/>
</dbReference>
<keyword evidence="5" id="KW-1185">Reference proteome</keyword>
<dbReference type="EMBL" id="JAGPUO010000016">
    <property type="protein sequence ID" value="KAG5657692.1"/>
    <property type="molecule type" value="Genomic_DNA"/>
</dbReference>
<accession>A0A9P7GVD8</accession>
<dbReference type="InterPro" id="IPR002110">
    <property type="entry name" value="Ankyrin_rpt"/>
</dbReference>
<dbReference type="Gene3D" id="1.10.3210.10">
    <property type="entry name" value="Hypothetical protein af1432"/>
    <property type="match status" value="1"/>
</dbReference>
<evidence type="ECO:0000256" key="1">
    <source>
        <dbReference type="ARBA" id="ARBA00022737"/>
    </source>
</evidence>
<dbReference type="AlphaFoldDB" id="A0A9P7GVD8"/>
<dbReference type="Pfam" id="PF12796">
    <property type="entry name" value="Ank_2"/>
    <property type="match status" value="1"/>
</dbReference>
<organism evidence="4 5">
    <name type="scientific">Fusarium avenaceum</name>
    <dbReference type="NCBI Taxonomy" id="40199"/>
    <lineage>
        <taxon>Eukaryota</taxon>
        <taxon>Fungi</taxon>
        <taxon>Dikarya</taxon>
        <taxon>Ascomycota</taxon>
        <taxon>Pezizomycotina</taxon>
        <taxon>Sordariomycetes</taxon>
        <taxon>Hypocreomycetidae</taxon>
        <taxon>Hypocreales</taxon>
        <taxon>Nectriaceae</taxon>
        <taxon>Fusarium</taxon>
        <taxon>Fusarium tricinctum species complex</taxon>
    </lineage>
</organism>
<comment type="caution">
    <text evidence="4">The sequence shown here is derived from an EMBL/GenBank/DDBJ whole genome shotgun (WGS) entry which is preliminary data.</text>
</comment>
<dbReference type="Gene3D" id="1.25.40.20">
    <property type="entry name" value="Ankyrin repeat-containing domain"/>
    <property type="match status" value="1"/>
</dbReference>
<evidence type="ECO:0000256" key="2">
    <source>
        <dbReference type="PROSITE-ProRule" id="PRU00023"/>
    </source>
</evidence>
<protein>
    <recommendedName>
        <fullName evidence="3">Nephrocystin 3-like N-terminal domain-containing protein</fullName>
    </recommendedName>
</protein>
<evidence type="ECO:0000259" key="3">
    <source>
        <dbReference type="Pfam" id="PF24883"/>
    </source>
</evidence>
<keyword evidence="2" id="KW-0040">ANK repeat</keyword>
<sequence>MHTSQHDYPTREIAGISVINTPIVQAAEAFALEHSSYAIYKHVMRSWLYGVLMLDTNKTLGQGVDVEVHAVATLLHDLGWDMAEDSTIVSTDKRFEVDGAFAAREFIHQHKDGKAWDGRKIQLVWDAIALHTERSIAYFKEVDVQVVSKGISMDFSGPAYGVPEEKYASVAEAYPKNDLKDEVNQTIIWLCALKPQTTYDTWMQPFGERYVEDYNYSSSSKMASSHRQQLLRRLFPGDQFATQQRMLNDARIPGTCRWFLEDERFQNWLYGDGDPVLWLHGPSGSGKSLLSSSLVDHILKNNTEVQNVAVGAYYFGRRDVQHNAADYNLAFRSIARQIVAQLPPTSTALQSIPKEADPDEGDVYCSFKFINRVNCEYDRMIIVLDGVDPTNEDGIRALNRVLFSDHHNHPSVRLLMTARSIPTAASIRPLPSSVFEARASRGDLALYYCGAIDESPVDPTYLEESHTKLFDYKKLFDMSDGLFLPILPHWFTNIGSQPNQVLLDLVESWSEEPNTNVPNAFCKTIVDQIKVNENAEMILCVLYHLVQIDELGYSFSLPMAYEALDTWGIGHKNGEEHSNAKILESCAGLVYLDPKTQTLRLRSPLLMQYLRLNVFGDEYHTRHVAVLMRYLSQDSFSPGACNSSEDLKNRFQAHPYLWYAARNLSPSLARNISVPESFNEDFPKLAATQGQIESYLQAAEAWPYLDEETYEECEESEGRWRCFTRGYTSIHLAAHLGVRETTIQMLFDRGVDLEARTANGQTALHIAAEIEDDSNTLRRLLQCGSDVAIVDHDSRTPLSHAIVYGNLTSVELLLEHGADIGAVDEEDLLECLREKPEIAQFLVGIGVEMPADEED</sequence>
<reference evidence="4" key="1">
    <citation type="submission" date="2021-04" db="EMBL/GenBank/DDBJ databases">
        <title>Draft genome of Fusarium avenaceum strain F156N33, isolated from an atmospheric sample in Virginia.</title>
        <authorList>
            <person name="Yang S."/>
            <person name="Vinatzer B.A."/>
            <person name="Coleman J."/>
        </authorList>
    </citation>
    <scope>NUCLEOTIDE SEQUENCE</scope>
    <source>
        <strain evidence="4">F156N33</strain>
    </source>
</reference>